<evidence type="ECO:0000313" key="2">
    <source>
        <dbReference type="EMBL" id="MCI5755682.1"/>
    </source>
</evidence>
<reference evidence="2 3" key="1">
    <citation type="submission" date="2022-03" db="EMBL/GenBank/DDBJ databases">
        <title>Metagenome-assembled genomes from swine fecal metagenomes.</title>
        <authorList>
            <person name="Holman D.B."/>
            <person name="Kommadath A."/>
        </authorList>
    </citation>
    <scope>NUCLEOTIDE SEQUENCE [LARGE SCALE GENOMIC DNA]</scope>
    <source>
        <strain evidence="2">SUG147</strain>
    </source>
</reference>
<name>A0AAE3FGM8_9BACT</name>
<sequence>MSGKIITRIVSPLEKALADTRPENYPALEKQSALLGETLDFQLLVLDNDESIPSSRRLTLSVTGMPGEYSVREAVSVFCDFPTYRHDTSRGTPYYIDSKTGTYPDILQPTDGNFIRPVPGRTTSLWFTLTPENAGEHRISITLSDGENVVAENTLSLTVVPAELPEQRLIFTQWFHCDCLASYYNVPVFSERHWEIIAEYMKCAAKNGMNCILTPILTPPLDTEIGGERPTVQLISVKITENGCEFGFDLLDRWIKTAGECGIKYFEISHLFSQWGAEFAPKVVAEKNGETVRIFGWDTPGTGAEYTAFVSQLLPALISRLKALGVIDRCIFHISDEPNLEQFDGYVKAKNVVAPFLEGLKVADALSSVEFYKKGAVALPIPSNDHIEAFIEAGVSERWTYYCCGQWDRVGNRFIAYPSSRNRILGIQLYKYDIRGFLQWGYNFWYSMGSRRLINPYTCQSADGQLPAGDPFSVYPSPDGTPLESLRQDVFREALSDVAALELCERYIGRDAVIKMIDDAAGYDLTFAHYPAEPEFILALREKVNRIIAEHC</sequence>
<feature type="domain" description="Glycoside hydrolase 123 catalytic" evidence="1">
    <location>
        <begin position="174"/>
        <end position="503"/>
    </location>
</feature>
<gene>
    <name evidence="2" type="ORF">MR241_05255</name>
</gene>
<dbReference type="Pfam" id="PF13320">
    <property type="entry name" value="GH123_cat"/>
    <property type="match status" value="1"/>
</dbReference>
<accession>A0AAE3FGM8</accession>
<evidence type="ECO:0000313" key="3">
    <source>
        <dbReference type="Proteomes" id="UP001139365"/>
    </source>
</evidence>
<dbReference type="Proteomes" id="UP001139365">
    <property type="component" value="Unassembled WGS sequence"/>
</dbReference>
<organism evidence="2 3">
    <name type="scientific">Candidatus Colimorpha enterica</name>
    <dbReference type="NCBI Taxonomy" id="3083063"/>
    <lineage>
        <taxon>Bacteria</taxon>
        <taxon>Pseudomonadati</taxon>
        <taxon>Bacteroidota</taxon>
        <taxon>Bacteroidia</taxon>
        <taxon>Bacteroidales</taxon>
        <taxon>Candidatus Colimorpha</taxon>
    </lineage>
</organism>
<dbReference type="AlphaFoldDB" id="A0AAE3FGM8"/>
<evidence type="ECO:0000259" key="1">
    <source>
        <dbReference type="Pfam" id="PF13320"/>
    </source>
</evidence>
<protein>
    <submittedName>
        <fullName evidence="2">DUF4091 domain-containing protein</fullName>
    </submittedName>
</protein>
<dbReference type="InterPro" id="IPR025150">
    <property type="entry name" value="GH123_cat"/>
</dbReference>
<comment type="caution">
    <text evidence="2">The sequence shown here is derived from an EMBL/GenBank/DDBJ whole genome shotgun (WGS) entry which is preliminary data.</text>
</comment>
<proteinExistence type="predicted"/>
<dbReference type="EMBL" id="JALEMU010000082">
    <property type="protein sequence ID" value="MCI5755682.1"/>
    <property type="molecule type" value="Genomic_DNA"/>
</dbReference>